<dbReference type="Pfam" id="PF02578">
    <property type="entry name" value="Cu-oxidase_4"/>
    <property type="match status" value="1"/>
</dbReference>
<dbReference type="OrthoDB" id="4279at2"/>
<keyword evidence="4" id="KW-0808">Transferase</keyword>
<comment type="catalytic activity">
    <reaction evidence="11">
        <text>adenosine + phosphate = alpha-D-ribose 1-phosphate + adenine</text>
        <dbReference type="Rhea" id="RHEA:27642"/>
        <dbReference type="ChEBI" id="CHEBI:16335"/>
        <dbReference type="ChEBI" id="CHEBI:16708"/>
        <dbReference type="ChEBI" id="CHEBI:43474"/>
        <dbReference type="ChEBI" id="CHEBI:57720"/>
        <dbReference type="EC" id="2.4.2.1"/>
    </reaction>
    <physiologicalReaction direction="left-to-right" evidence="11">
        <dbReference type="Rhea" id="RHEA:27643"/>
    </physiologicalReaction>
</comment>
<dbReference type="FunFam" id="3.60.140.10:FF:000001">
    <property type="entry name" value="Polyphenol oxidase"/>
    <property type="match status" value="1"/>
</dbReference>
<evidence type="ECO:0000313" key="15">
    <source>
        <dbReference type="Proteomes" id="UP000053226"/>
    </source>
</evidence>
<evidence type="ECO:0000256" key="13">
    <source>
        <dbReference type="RuleBase" id="RU361274"/>
    </source>
</evidence>
<dbReference type="CDD" id="cd16833">
    <property type="entry name" value="YfiH"/>
    <property type="match status" value="1"/>
</dbReference>
<reference evidence="14 15" key="1">
    <citation type="submission" date="2015-07" db="EMBL/GenBank/DDBJ databases">
        <title>ATOL: Assembling a taxonomically balanced genome-scale reconstruction of the evolutionary history of the Enterobacteriaceae.</title>
        <authorList>
            <person name="Plunkett G.III."/>
            <person name="Neeno-Eckwall E.C."/>
            <person name="Glasner J.D."/>
            <person name="Perna N.T."/>
        </authorList>
    </citation>
    <scope>NUCLEOTIDE SEQUENCE [LARGE SCALE GENOMIC DNA]</scope>
    <source>
        <strain evidence="14 15">ATCC 35017</strain>
    </source>
</reference>
<keyword evidence="5" id="KW-0479">Metal-binding</keyword>
<dbReference type="RefSeq" id="WP_053909103.1">
    <property type="nucleotide sequence ID" value="NZ_CAWMUS010000027.1"/>
</dbReference>
<keyword evidence="8" id="KW-0560">Oxidoreductase</keyword>
<evidence type="ECO:0000256" key="3">
    <source>
        <dbReference type="ARBA" id="ARBA00007353"/>
    </source>
</evidence>
<organism evidence="14 15">
    <name type="scientific">Moellerella wisconsensis ATCC 35017</name>
    <dbReference type="NCBI Taxonomy" id="1354267"/>
    <lineage>
        <taxon>Bacteria</taxon>
        <taxon>Pseudomonadati</taxon>
        <taxon>Pseudomonadota</taxon>
        <taxon>Gammaproteobacteria</taxon>
        <taxon>Enterobacterales</taxon>
        <taxon>Morganellaceae</taxon>
        <taxon>Moellerella</taxon>
    </lineage>
</organism>
<comment type="catalytic activity">
    <reaction evidence="12">
        <text>S-methyl-5'-thioadenosine + phosphate = 5-(methylsulfanyl)-alpha-D-ribose 1-phosphate + adenine</text>
        <dbReference type="Rhea" id="RHEA:11852"/>
        <dbReference type="ChEBI" id="CHEBI:16708"/>
        <dbReference type="ChEBI" id="CHEBI:17509"/>
        <dbReference type="ChEBI" id="CHEBI:43474"/>
        <dbReference type="ChEBI" id="CHEBI:58533"/>
        <dbReference type="EC" id="2.4.2.28"/>
    </reaction>
    <physiologicalReaction direction="left-to-right" evidence="12">
        <dbReference type="Rhea" id="RHEA:11853"/>
    </physiologicalReaction>
</comment>
<evidence type="ECO:0000256" key="6">
    <source>
        <dbReference type="ARBA" id="ARBA00022801"/>
    </source>
</evidence>
<evidence type="ECO:0000256" key="12">
    <source>
        <dbReference type="ARBA" id="ARBA00049893"/>
    </source>
</evidence>
<dbReference type="EMBL" id="LGAA01000027">
    <property type="protein sequence ID" value="KPD01783.1"/>
    <property type="molecule type" value="Genomic_DNA"/>
</dbReference>
<evidence type="ECO:0000256" key="4">
    <source>
        <dbReference type="ARBA" id="ARBA00022679"/>
    </source>
</evidence>
<dbReference type="NCBIfam" id="TIGR00726">
    <property type="entry name" value="peptidoglycan editing factor PgeF"/>
    <property type="match status" value="1"/>
</dbReference>
<accession>A0A0N0I914</accession>
<dbReference type="PANTHER" id="PTHR30616">
    <property type="entry name" value="UNCHARACTERIZED PROTEIN YFIH"/>
    <property type="match status" value="1"/>
</dbReference>
<comment type="cofactor">
    <cofactor evidence="2">
        <name>Zn(2+)</name>
        <dbReference type="ChEBI" id="CHEBI:29105"/>
    </cofactor>
</comment>
<sequence>MTSLIYPHWPQPENIGACSSTRAGGVSLTPFDSLNVGDHVGDDLSAVINNRRLLEEYAGLPTSPIWLQQVHGTRVLRLDGNPVEDKKADAVYTSQRGQVCAVMTADCLPVLFCNRQGTEVAAAHAGWRGLCQGVLEHTVTYFDAVPNDILAWLGPAIGPQQFEVGAEVRDAFVSQSAELTQGFRASGDKYLADIYLLAQLKLRQIGVTAIYGGTYCTVSDKKTFFSYRRDVETGRMASLIWIK</sequence>
<protein>
    <recommendedName>
        <fullName evidence="13">Purine nucleoside phosphorylase</fullName>
    </recommendedName>
</protein>
<dbReference type="SUPFAM" id="SSF64438">
    <property type="entry name" value="CNF1/YfiH-like putative cysteine hydrolases"/>
    <property type="match status" value="1"/>
</dbReference>
<dbReference type="GO" id="GO:0005507">
    <property type="term" value="F:copper ion binding"/>
    <property type="evidence" value="ECO:0007669"/>
    <property type="project" value="TreeGrafter"/>
</dbReference>
<evidence type="ECO:0000256" key="9">
    <source>
        <dbReference type="ARBA" id="ARBA00023008"/>
    </source>
</evidence>
<dbReference type="Gene3D" id="3.60.140.10">
    <property type="entry name" value="CNF1/YfiH-like putative cysteine hydrolases"/>
    <property type="match status" value="1"/>
</dbReference>
<keyword evidence="6" id="KW-0378">Hydrolase</keyword>
<comment type="similarity">
    <text evidence="3 13">Belongs to the purine nucleoside phosphorylase YfiH/LACC1 family.</text>
</comment>
<dbReference type="InterPro" id="IPR003730">
    <property type="entry name" value="Cu_polyphenol_OxRdtase"/>
</dbReference>
<evidence type="ECO:0000256" key="8">
    <source>
        <dbReference type="ARBA" id="ARBA00023002"/>
    </source>
</evidence>
<comment type="catalytic activity">
    <reaction evidence="1">
        <text>inosine + phosphate = alpha-D-ribose 1-phosphate + hypoxanthine</text>
        <dbReference type="Rhea" id="RHEA:27646"/>
        <dbReference type="ChEBI" id="CHEBI:17368"/>
        <dbReference type="ChEBI" id="CHEBI:17596"/>
        <dbReference type="ChEBI" id="CHEBI:43474"/>
        <dbReference type="ChEBI" id="CHEBI:57720"/>
        <dbReference type="EC" id="2.4.2.1"/>
    </reaction>
    <physiologicalReaction direction="left-to-right" evidence="1">
        <dbReference type="Rhea" id="RHEA:27647"/>
    </physiologicalReaction>
</comment>
<evidence type="ECO:0000256" key="10">
    <source>
        <dbReference type="ARBA" id="ARBA00047989"/>
    </source>
</evidence>
<keyword evidence="15" id="KW-1185">Reference proteome</keyword>
<name>A0A0N0I914_9GAMM</name>
<evidence type="ECO:0000256" key="2">
    <source>
        <dbReference type="ARBA" id="ARBA00001947"/>
    </source>
</evidence>
<evidence type="ECO:0000256" key="11">
    <source>
        <dbReference type="ARBA" id="ARBA00048968"/>
    </source>
</evidence>
<dbReference type="GO" id="GO:0016787">
    <property type="term" value="F:hydrolase activity"/>
    <property type="evidence" value="ECO:0007669"/>
    <property type="project" value="UniProtKB-KW"/>
</dbReference>
<evidence type="ECO:0000313" key="14">
    <source>
        <dbReference type="EMBL" id="KPD01783.1"/>
    </source>
</evidence>
<keyword evidence="7" id="KW-0862">Zinc</keyword>
<dbReference type="GO" id="GO:0017061">
    <property type="term" value="F:S-methyl-5-thioadenosine phosphorylase activity"/>
    <property type="evidence" value="ECO:0007669"/>
    <property type="project" value="UniProtKB-EC"/>
</dbReference>
<comment type="caution">
    <text evidence="14">The sequence shown here is derived from an EMBL/GenBank/DDBJ whole genome shotgun (WGS) entry which is preliminary data.</text>
</comment>
<evidence type="ECO:0000256" key="1">
    <source>
        <dbReference type="ARBA" id="ARBA00000553"/>
    </source>
</evidence>
<comment type="catalytic activity">
    <reaction evidence="10">
        <text>adenosine + H2O + H(+) = inosine + NH4(+)</text>
        <dbReference type="Rhea" id="RHEA:24408"/>
        <dbReference type="ChEBI" id="CHEBI:15377"/>
        <dbReference type="ChEBI" id="CHEBI:15378"/>
        <dbReference type="ChEBI" id="CHEBI:16335"/>
        <dbReference type="ChEBI" id="CHEBI:17596"/>
        <dbReference type="ChEBI" id="CHEBI:28938"/>
        <dbReference type="EC" id="3.5.4.4"/>
    </reaction>
    <physiologicalReaction direction="left-to-right" evidence="10">
        <dbReference type="Rhea" id="RHEA:24409"/>
    </physiologicalReaction>
</comment>
<dbReference type="AlphaFoldDB" id="A0A0N0I914"/>
<keyword evidence="9" id="KW-0186">Copper</keyword>
<proteinExistence type="inferred from homology"/>
<dbReference type="PANTHER" id="PTHR30616:SF2">
    <property type="entry name" value="PURINE NUCLEOSIDE PHOSPHORYLASE LACC1"/>
    <property type="match status" value="1"/>
</dbReference>
<gene>
    <name evidence="14" type="ORF">M992_2751</name>
</gene>
<dbReference type="Proteomes" id="UP000053226">
    <property type="component" value="Unassembled WGS sequence"/>
</dbReference>
<evidence type="ECO:0000256" key="7">
    <source>
        <dbReference type="ARBA" id="ARBA00022833"/>
    </source>
</evidence>
<evidence type="ECO:0000256" key="5">
    <source>
        <dbReference type="ARBA" id="ARBA00022723"/>
    </source>
</evidence>
<dbReference type="GO" id="GO:0016491">
    <property type="term" value="F:oxidoreductase activity"/>
    <property type="evidence" value="ECO:0007669"/>
    <property type="project" value="UniProtKB-KW"/>
</dbReference>
<dbReference type="InterPro" id="IPR038371">
    <property type="entry name" value="Cu_polyphenol_OxRdtase_sf"/>
</dbReference>
<dbReference type="InterPro" id="IPR011324">
    <property type="entry name" value="Cytotoxic_necrot_fac-like_cat"/>
</dbReference>
<dbReference type="NCBIfam" id="NF007998">
    <property type="entry name" value="PRK10723.1"/>
    <property type="match status" value="1"/>
</dbReference>